<evidence type="ECO:0000259" key="2">
    <source>
        <dbReference type="Pfam" id="PF13205"/>
    </source>
</evidence>
<dbReference type="AlphaFoldDB" id="F0T7K4"/>
<dbReference type="Proteomes" id="UP000007490">
    <property type="component" value="Chromosome"/>
</dbReference>
<evidence type="ECO:0000313" key="4">
    <source>
        <dbReference type="Proteomes" id="UP000007490"/>
    </source>
</evidence>
<evidence type="ECO:0000256" key="1">
    <source>
        <dbReference type="ARBA" id="ARBA00022729"/>
    </source>
</evidence>
<dbReference type="HOGENOM" id="CLU_978644_0_0_2"/>
<name>F0T7K4_METLA</name>
<dbReference type="EMBL" id="CP002551">
    <property type="protein sequence ID" value="ADZ09572.1"/>
    <property type="molecule type" value="Genomic_DNA"/>
</dbReference>
<sequence precursor="true">MFGRTGHGGGIIKRKLFLSVLLLFGLALVLNVNFASATNVTTDKAKPKVTSVNPVNNSVVLSDKSKKVTIKVNFNEKIKSGTGSVELSANGKSKPVTTTVNGNTLTITSKNALSTSTKYSLIIHSNTVTDSSGNGNQLLRYTFTVSPISKAQMKDGISRVQSFYNKNNRLPNTVSFGAKKITISEFQKIIATQGLKIYTVKSKAVSNSNVKTVTAYGWNSCSKGWYKTGGTWKDYCPFCHSYNCLTYNPKHTYEGEWTCSKCDADFCNCGRCKASGSQVYLVKA</sequence>
<dbReference type="Pfam" id="PF13205">
    <property type="entry name" value="Big_5"/>
    <property type="match status" value="1"/>
</dbReference>
<dbReference type="KEGG" id="mel:Metbo_1331"/>
<evidence type="ECO:0000313" key="3">
    <source>
        <dbReference type="EMBL" id="ADZ09572.1"/>
    </source>
</evidence>
<reference evidence="4" key="1">
    <citation type="submission" date="2011-02" db="EMBL/GenBank/DDBJ databases">
        <title>Complete sequence of Methanobacterium sp. AL-21.</title>
        <authorList>
            <consortium name="US DOE Joint Genome Institute"/>
            <person name="Lucas S."/>
            <person name="Copeland A."/>
            <person name="Lapidus A."/>
            <person name="Cheng J.-F."/>
            <person name="Goodwin L."/>
            <person name="Pitluck S."/>
            <person name="Chertkov O."/>
            <person name="Detter J.C."/>
            <person name="Han C."/>
            <person name="Tapia R."/>
            <person name="Land M."/>
            <person name="Hauser L."/>
            <person name="Kyrpides N."/>
            <person name="Ivanova N."/>
            <person name="Mikhailova N."/>
            <person name="Pagani I."/>
            <person name="Cadillo-Quiroz H."/>
            <person name="Imachi H."/>
            <person name="Zinder S."/>
            <person name="Liu W."/>
            <person name="Woyke T."/>
        </authorList>
    </citation>
    <scope>NUCLEOTIDE SEQUENCE [LARGE SCALE GENOMIC DNA]</scope>
    <source>
        <strain evidence="4">AL-21</strain>
    </source>
</reference>
<dbReference type="InterPro" id="IPR018975">
    <property type="entry name" value="Pseudomurein-binding_repeat"/>
</dbReference>
<reference evidence="3 4" key="2">
    <citation type="journal article" date="2014" name="Int. J. Syst. Evol. Microbiol.">
        <title>Methanobacterium paludis sp. nov. and a novel strain of Methanobacterium lacus isolated from northern peatlands.</title>
        <authorList>
            <person name="Cadillo-Quiroz H."/>
            <person name="Brauer S.L."/>
            <person name="Goodson N."/>
            <person name="Yavitt J.B."/>
            <person name="Zinder S.H."/>
        </authorList>
    </citation>
    <scope>NUCLEOTIDE SEQUENCE [LARGE SCALE GENOMIC DNA]</scope>
    <source>
        <strain evidence="3 4">AL-21</strain>
    </source>
</reference>
<dbReference type="InterPro" id="IPR032812">
    <property type="entry name" value="SbsA_Ig"/>
</dbReference>
<dbReference type="RefSeq" id="WP_013644923.1">
    <property type="nucleotide sequence ID" value="NC_015216.1"/>
</dbReference>
<dbReference type="eggNOG" id="arCOG03944">
    <property type="taxonomic scope" value="Archaea"/>
</dbReference>
<protein>
    <submittedName>
        <fullName evidence="3">Pseudomurein-binding repeat-containing protein</fullName>
    </submittedName>
</protein>
<keyword evidence="4" id="KW-1185">Reference proteome</keyword>
<dbReference type="GeneID" id="10277782"/>
<dbReference type="OrthoDB" id="67468at2157"/>
<dbReference type="Pfam" id="PF09373">
    <property type="entry name" value="PMBR"/>
    <property type="match status" value="1"/>
</dbReference>
<feature type="domain" description="SbsA Ig-like" evidence="2">
    <location>
        <begin position="43"/>
        <end position="144"/>
    </location>
</feature>
<organism evidence="3 4">
    <name type="scientific">Methanobacterium lacus (strain AL-21)</name>
    <dbReference type="NCBI Taxonomy" id="877455"/>
    <lineage>
        <taxon>Archaea</taxon>
        <taxon>Methanobacteriati</taxon>
        <taxon>Methanobacteriota</taxon>
        <taxon>Methanomada group</taxon>
        <taxon>Methanobacteria</taxon>
        <taxon>Methanobacteriales</taxon>
        <taxon>Methanobacteriaceae</taxon>
        <taxon>Methanobacterium</taxon>
    </lineage>
</organism>
<keyword evidence="1" id="KW-0732">Signal</keyword>
<proteinExistence type="predicted"/>
<gene>
    <name evidence="3" type="ordered locus">Metbo_1331</name>
</gene>
<accession>F0T7K4</accession>